<keyword evidence="1" id="KW-0812">Transmembrane</keyword>
<protein>
    <submittedName>
        <fullName evidence="2">Uncharacterized protein</fullName>
    </submittedName>
</protein>
<keyword evidence="3" id="KW-1185">Reference proteome</keyword>
<organism evidence="2 3">
    <name type="scientific">Lacimicrobium alkaliphilum</name>
    <dbReference type="NCBI Taxonomy" id="1526571"/>
    <lineage>
        <taxon>Bacteria</taxon>
        <taxon>Pseudomonadati</taxon>
        <taxon>Pseudomonadota</taxon>
        <taxon>Gammaproteobacteria</taxon>
        <taxon>Alteromonadales</taxon>
        <taxon>Alteromonadaceae</taxon>
        <taxon>Lacimicrobium</taxon>
    </lineage>
</organism>
<name>A0A0U2PFB4_9ALTE</name>
<dbReference type="KEGG" id="lal:AT746_06690"/>
<feature type="transmembrane region" description="Helical" evidence="1">
    <location>
        <begin position="126"/>
        <end position="146"/>
    </location>
</feature>
<dbReference type="RefSeq" id="WP_062478139.1">
    <property type="nucleotide sequence ID" value="NZ_CP013650.1"/>
</dbReference>
<proteinExistence type="predicted"/>
<evidence type="ECO:0000313" key="2">
    <source>
        <dbReference type="EMBL" id="ALS97981.1"/>
    </source>
</evidence>
<feature type="transmembrane region" description="Helical" evidence="1">
    <location>
        <begin position="158"/>
        <end position="177"/>
    </location>
</feature>
<keyword evidence="1" id="KW-1133">Transmembrane helix</keyword>
<feature type="transmembrane region" description="Helical" evidence="1">
    <location>
        <begin position="183"/>
        <end position="206"/>
    </location>
</feature>
<feature type="transmembrane region" description="Helical" evidence="1">
    <location>
        <begin position="28"/>
        <end position="45"/>
    </location>
</feature>
<sequence>MLWSILCRNKPAKCEENRKSAKLAFQDMWIAGTLGVFFVALMSNLPTHLGQITWPGNSQYTLQVLLNYAYLLWFLFYFFISNLSNSMLRKSRKRDLFFDVAQSFAAFYAAFKLGFIALSLDFSFSAYSQASCSIFIICLLSLIVFGWESNKDINLIRVYGAVIALVSCCAAKNFASGQYGEVFWLYFVLAVLLVTLWLLLWPFIWIRIDEAESTPGL</sequence>
<evidence type="ECO:0000256" key="1">
    <source>
        <dbReference type="SAM" id="Phobius"/>
    </source>
</evidence>
<accession>A0A0U2PFB4</accession>
<dbReference type="AlphaFoldDB" id="A0A0U2PFB4"/>
<gene>
    <name evidence="2" type="ORF">AT746_06690</name>
</gene>
<dbReference type="EMBL" id="CP013650">
    <property type="protein sequence ID" value="ALS97981.1"/>
    <property type="molecule type" value="Genomic_DNA"/>
</dbReference>
<dbReference type="Proteomes" id="UP000068447">
    <property type="component" value="Chromosome"/>
</dbReference>
<feature type="transmembrane region" description="Helical" evidence="1">
    <location>
        <begin position="96"/>
        <end position="120"/>
    </location>
</feature>
<evidence type="ECO:0000313" key="3">
    <source>
        <dbReference type="Proteomes" id="UP000068447"/>
    </source>
</evidence>
<keyword evidence="1" id="KW-0472">Membrane</keyword>
<feature type="transmembrane region" description="Helical" evidence="1">
    <location>
        <begin position="65"/>
        <end position="84"/>
    </location>
</feature>
<reference evidence="2 3" key="1">
    <citation type="submission" date="2015-12" db="EMBL/GenBank/DDBJ databases">
        <title>Complete genome of Lacimicrobium alkaliphilum KCTC 32984.</title>
        <authorList>
            <person name="Kim S.-G."/>
            <person name="Lee Y.-J."/>
        </authorList>
    </citation>
    <scope>NUCLEOTIDE SEQUENCE [LARGE SCALE GENOMIC DNA]</scope>
    <source>
        <strain evidence="2 3">YelD216</strain>
    </source>
</reference>